<gene>
    <name evidence="1" type="ORF">HPB47_014169</name>
</gene>
<keyword evidence="2" id="KW-1185">Reference proteome</keyword>
<protein>
    <submittedName>
        <fullName evidence="1">Uncharacterized protein</fullName>
    </submittedName>
</protein>
<feature type="non-terminal residue" evidence="1">
    <location>
        <position position="1"/>
    </location>
</feature>
<name>A0AC60QZ51_IXOPE</name>
<proteinExistence type="predicted"/>
<comment type="caution">
    <text evidence="1">The sequence shown here is derived from an EMBL/GenBank/DDBJ whole genome shotgun (WGS) entry which is preliminary data.</text>
</comment>
<organism evidence="1 2">
    <name type="scientific">Ixodes persulcatus</name>
    <name type="common">Taiga tick</name>
    <dbReference type="NCBI Taxonomy" id="34615"/>
    <lineage>
        <taxon>Eukaryota</taxon>
        <taxon>Metazoa</taxon>
        <taxon>Ecdysozoa</taxon>
        <taxon>Arthropoda</taxon>
        <taxon>Chelicerata</taxon>
        <taxon>Arachnida</taxon>
        <taxon>Acari</taxon>
        <taxon>Parasitiformes</taxon>
        <taxon>Ixodida</taxon>
        <taxon>Ixodoidea</taxon>
        <taxon>Ixodidae</taxon>
        <taxon>Ixodinae</taxon>
        <taxon>Ixodes</taxon>
    </lineage>
</organism>
<sequence>ESVLSPLLFSIAIASLRSAAAVVGRSQVLVNMVVYADDLALWATSPPNRRQEMCLVVSCPTYALPLVTLNSTQQENLEKAQREGLRICLGTPRSTSSHKTLVEASVATICATLQKRALGHLIRMKNGRSMDSLIMKIVQKTESVLGRALCQLGDIVGTAVTLADLPPLQEHPEALDVDLHIPELRSSRTATTIILRTLALSNIKDQYHGWAQVFTDGSVRPTDGSSTAAAAFDAAGVGLSECLTHHATSTTTELAAILLALKTVQKGSTRGGKWVIVCVSQAALSMLDNLDRAPPLARRIAAEAMALEQLGHLLRFQWLPSHCGIKGKKIADQMANFAHDEPSTPTSKVPPSADAKLLVAREFASQYPDARMAQGDRPARLPAHMNRATAAAFHRLWKGSALTPA</sequence>
<evidence type="ECO:0000313" key="1">
    <source>
        <dbReference type="EMBL" id="KAG0444105.1"/>
    </source>
</evidence>
<accession>A0AC60QZ51</accession>
<evidence type="ECO:0000313" key="2">
    <source>
        <dbReference type="Proteomes" id="UP000805193"/>
    </source>
</evidence>
<dbReference type="EMBL" id="JABSTQ010002467">
    <property type="protein sequence ID" value="KAG0444105.1"/>
    <property type="molecule type" value="Genomic_DNA"/>
</dbReference>
<dbReference type="Proteomes" id="UP000805193">
    <property type="component" value="Unassembled WGS sequence"/>
</dbReference>
<reference evidence="1 2" key="1">
    <citation type="journal article" date="2020" name="Cell">
        <title>Large-Scale Comparative Analyses of Tick Genomes Elucidate Their Genetic Diversity and Vector Capacities.</title>
        <authorList>
            <consortium name="Tick Genome and Microbiome Consortium (TIGMIC)"/>
            <person name="Jia N."/>
            <person name="Wang J."/>
            <person name="Shi W."/>
            <person name="Du L."/>
            <person name="Sun Y."/>
            <person name="Zhan W."/>
            <person name="Jiang J.F."/>
            <person name="Wang Q."/>
            <person name="Zhang B."/>
            <person name="Ji P."/>
            <person name="Bell-Sakyi L."/>
            <person name="Cui X.M."/>
            <person name="Yuan T.T."/>
            <person name="Jiang B.G."/>
            <person name="Yang W.F."/>
            <person name="Lam T.T."/>
            <person name="Chang Q.C."/>
            <person name="Ding S.J."/>
            <person name="Wang X.J."/>
            <person name="Zhu J.G."/>
            <person name="Ruan X.D."/>
            <person name="Zhao L."/>
            <person name="Wei J.T."/>
            <person name="Ye R.Z."/>
            <person name="Que T.C."/>
            <person name="Du C.H."/>
            <person name="Zhou Y.H."/>
            <person name="Cheng J.X."/>
            <person name="Dai P.F."/>
            <person name="Guo W.B."/>
            <person name="Han X.H."/>
            <person name="Huang E.J."/>
            <person name="Li L.F."/>
            <person name="Wei W."/>
            <person name="Gao Y.C."/>
            <person name="Liu J.Z."/>
            <person name="Shao H.Z."/>
            <person name="Wang X."/>
            <person name="Wang C.C."/>
            <person name="Yang T.C."/>
            <person name="Huo Q.B."/>
            <person name="Li W."/>
            <person name="Chen H.Y."/>
            <person name="Chen S.E."/>
            <person name="Zhou L.G."/>
            <person name="Ni X.B."/>
            <person name="Tian J.H."/>
            <person name="Sheng Y."/>
            <person name="Liu T."/>
            <person name="Pan Y.S."/>
            <person name="Xia L.Y."/>
            <person name="Li J."/>
            <person name="Zhao F."/>
            <person name="Cao W.C."/>
        </authorList>
    </citation>
    <scope>NUCLEOTIDE SEQUENCE [LARGE SCALE GENOMIC DNA]</scope>
    <source>
        <strain evidence="1">Iper-2018</strain>
    </source>
</reference>